<accession>A0AAV5I4I6</accession>
<gene>
    <name evidence="1" type="ORF">SLEP1_g6809</name>
</gene>
<protein>
    <submittedName>
        <fullName evidence="1">Uncharacterized protein</fullName>
    </submittedName>
</protein>
<proteinExistence type="predicted"/>
<dbReference type="Proteomes" id="UP001054252">
    <property type="component" value="Unassembled WGS sequence"/>
</dbReference>
<reference evidence="1 2" key="1">
    <citation type="journal article" date="2021" name="Commun. Biol.">
        <title>The genome of Shorea leprosula (Dipterocarpaceae) highlights the ecological relevance of drought in aseasonal tropical rainforests.</title>
        <authorList>
            <person name="Ng K.K.S."/>
            <person name="Kobayashi M.J."/>
            <person name="Fawcett J.A."/>
            <person name="Hatakeyama M."/>
            <person name="Paape T."/>
            <person name="Ng C.H."/>
            <person name="Ang C.C."/>
            <person name="Tnah L.H."/>
            <person name="Lee C.T."/>
            <person name="Nishiyama T."/>
            <person name="Sese J."/>
            <person name="O'Brien M.J."/>
            <person name="Copetti D."/>
            <person name="Mohd Noor M.I."/>
            <person name="Ong R.C."/>
            <person name="Putra M."/>
            <person name="Sireger I.Z."/>
            <person name="Indrioko S."/>
            <person name="Kosugi Y."/>
            <person name="Izuno A."/>
            <person name="Isagi Y."/>
            <person name="Lee S.L."/>
            <person name="Shimizu K.K."/>
        </authorList>
    </citation>
    <scope>NUCLEOTIDE SEQUENCE [LARGE SCALE GENOMIC DNA]</scope>
    <source>
        <strain evidence="1">214</strain>
    </source>
</reference>
<organism evidence="1 2">
    <name type="scientific">Rubroshorea leprosula</name>
    <dbReference type="NCBI Taxonomy" id="152421"/>
    <lineage>
        <taxon>Eukaryota</taxon>
        <taxon>Viridiplantae</taxon>
        <taxon>Streptophyta</taxon>
        <taxon>Embryophyta</taxon>
        <taxon>Tracheophyta</taxon>
        <taxon>Spermatophyta</taxon>
        <taxon>Magnoliopsida</taxon>
        <taxon>eudicotyledons</taxon>
        <taxon>Gunneridae</taxon>
        <taxon>Pentapetalae</taxon>
        <taxon>rosids</taxon>
        <taxon>malvids</taxon>
        <taxon>Malvales</taxon>
        <taxon>Dipterocarpaceae</taxon>
        <taxon>Rubroshorea</taxon>
    </lineage>
</organism>
<sequence>MPLHTPYIPCCYTEPALATCALILLYRACASCTLRPNPMPLPSAHYNHTEKTAMPDKIGIIGD</sequence>
<comment type="caution">
    <text evidence="1">The sequence shown here is derived from an EMBL/GenBank/DDBJ whole genome shotgun (WGS) entry which is preliminary data.</text>
</comment>
<evidence type="ECO:0000313" key="2">
    <source>
        <dbReference type="Proteomes" id="UP001054252"/>
    </source>
</evidence>
<name>A0AAV5I4I6_9ROSI</name>
<dbReference type="EMBL" id="BPVZ01000006">
    <property type="protein sequence ID" value="GKU93199.1"/>
    <property type="molecule type" value="Genomic_DNA"/>
</dbReference>
<dbReference type="AlphaFoldDB" id="A0AAV5I4I6"/>
<evidence type="ECO:0000313" key="1">
    <source>
        <dbReference type="EMBL" id="GKU93199.1"/>
    </source>
</evidence>
<keyword evidence="2" id="KW-1185">Reference proteome</keyword>